<dbReference type="InParanoid" id="A0A263CZK9"/>
<dbReference type="RefSeq" id="WP_094864192.1">
    <property type="nucleotide sequence ID" value="NZ_NKYE01000012.1"/>
</dbReference>
<comment type="caution">
    <text evidence="3">The sequence shown here is derived from an EMBL/GenBank/DDBJ whole genome shotgun (WGS) entry which is preliminary data.</text>
</comment>
<organism evidence="3 4">
    <name type="scientific">Amycolatopsis antarctica</name>
    <dbReference type="NCBI Taxonomy" id="1854586"/>
    <lineage>
        <taxon>Bacteria</taxon>
        <taxon>Bacillati</taxon>
        <taxon>Actinomycetota</taxon>
        <taxon>Actinomycetes</taxon>
        <taxon>Pseudonocardiales</taxon>
        <taxon>Pseudonocardiaceae</taxon>
        <taxon>Amycolatopsis</taxon>
    </lineage>
</organism>
<evidence type="ECO:0000313" key="4">
    <source>
        <dbReference type="Proteomes" id="UP000242444"/>
    </source>
</evidence>
<dbReference type="Proteomes" id="UP000242444">
    <property type="component" value="Unassembled WGS sequence"/>
</dbReference>
<dbReference type="AlphaFoldDB" id="A0A263CZK9"/>
<reference evidence="3 4" key="1">
    <citation type="submission" date="2017-07" db="EMBL/GenBank/DDBJ databases">
        <title>Amycolatopsis antarcticus sp. nov., isolated from the surface of an Antarcticus brown macroalga.</title>
        <authorList>
            <person name="Wang J."/>
            <person name="Leiva S."/>
            <person name="Huang J."/>
            <person name="Huang Y."/>
        </authorList>
    </citation>
    <scope>NUCLEOTIDE SEQUENCE [LARGE SCALE GENOMIC DNA]</scope>
    <source>
        <strain evidence="3 4">AU-G6</strain>
    </source>
</reference>
<dbReference type="OrthoDB" id="323926at2"/>
<dbReference type="InterPro" id="IPR016162">
    <property type="entry name" value="Ald_DH_N"/>
</dbReference>
<dbReference type="GO" id="GO:0016620">
    <property type="term" value="F:oxidoreductase activity, acting on the aldehyde or oxo group of donors, NAD or NADP as acceptor"/>
    <property type="evidence" value="ECO:0007669"/>
    <property type="project" value="InterPro"/>
</dbReference>
<dbReference type="Pfam" id="PF00171">
    <property type="entry name" value="Aldedh"/>
    <property type="match status" value="1"/>
</dbReference>
<dbReference type="EMBL" id="NKYE01000012">
    <property type="protein sequence ID" value="OZM71610.1"/>
    <property type="molecule type" value="Genomic_DNA"/>
</dbReference>
<evidence type="ECO:0000313" key="3">
    <source>
        <dbReference type="EMBL" id="OZM71610.1"/>
    </source>
</evidence>
<dbReference type="CDD" id="cd07122">
    <property type="entry name" value="ALDH_F20_ACDH"/>
    <property type="match status" value="1"/>
</dbReference>
<gene>
    <name evidence="3" type="ORF">CFN78_18995</name>
</gene>
<dbReference type="InterPro" id="IPR015590">
    <property type="entry name" value="Aldehyde_DH_dom"/>
</dbReference>
<feature type="domain" description="Aldehyde dehydrogenase" evidence="2">
    <location>
        <begin position="3"/>
        <end position="277"/>
    </location>
</feature>
<evidence type="ECO:0000259" key="2">
    <source>
        <dbReference type="Pfam" id="PF00171"/>
    </source>
</evidence>
<keyword evidence="4" id="KW-1185">Reference proteome</keyword>
<dbReference type="SUPFAM" id="SSF53720">
    <property type="entry name" value="ALDH-like"/>
    <property type="match status" value="1"/>
</dbReference>
<dbReference type="Gene3D" id="3.40.309.10">
    <property type="entry name" value="Aldehyde Dehydrogenase, Chain A, domain 2"/>
    <property type="match status" value="1"/>
</dbReference>
<dbReference type="InterPro" id="IPR016161">
    <property type="entry name" value="Ald_DH/histidinol_DH"/>
</dbReference>
<dbReference type="Gene3D" id="3.40.605.10">
    <property type="entry name" value="Aldehyde Dehydrogenase, Chain A, domain 1"/>
    <property type="match status" value="1"/>
</dbReference>
<dbReference type="InterPro" id="IPR016163">
    <property type="entry name" value="Ald_DH_C"/>
</dbReference>
<proteinExistence type="predicted"/>
<dbReference type="PANTHER" id="PTHR11699">
    <property type="entry name" value="ALDEHYDE DEHYDROGENASE-RELATED"/>
    <property type="match status" value="1"/>
</dbReference>
<keyword evidence="1" id="KW-0560">Oxidoreductase</keyword>
<protein>
    <submittedName>
        <fullName evidence="3">Sulfoacetaldehyde dehydrogenase</fullName>
    </submittedName>
</protein>
<sequence>MSGNPATAVSEAARATVAATVARARAAQNIVGSYDQQRIDDVVAGIAWAIYRPDRARALAELAVNDTGLGNVEDKVSKNRRKTMGTLRDLAAGRSVGVIEERPEDGIVCYAKPVGVVAAVCPSTNPAATPANKTMMALKGRNAVIISPSPKGASTCELLVEYMRAELDKVGAPSDLVQYLDEPSKELTNELMRQADLVVVTGSQRNVRQAYSSGTPAIGVGAGNAPVIVDESADITDAAEKIRRSKTFDNATSCSSENSVHIHDTCYEAAIEALRAQGGYLLDSQEKQRLREVMWPEGKLSPAITAQAPEKIAALAGLDTSEARAARFFMVTEDGVGPDYPFSGEKLSVVLTVYRFTELGQCLDRVQELLDFQGAGHSCGIHTSVPAHAERVAERLRVARVLVNQAHCFGTGGGFDNGLGFTLTMGAGTWAGNSISDNLSYRDFLNITRLATVIPSREPSEEQLWGRYIERYGR</sequence>
<name>A0A263CZK9_9PSEU</name>
<accession>A0A263CZK9</accession>
<dbReference type="NCBIfam" id="NF047625">
    <property type="entry name" value="AcylSulfactDhSauS"/>
    <property type="match status" value="1"/>
</dbReference>
<evidence type="ECO:0000256" key="1">
    <source>
        <dbReference type="ARBA" id="ARBA00023002"/>
    </source>
</evidence>